<proteinExistence type="predicted"/>
<reference evidence="1 2" key="1">
    <citation type="submission" date="2023-11" db="EMBL/GenBank/DDBJ databases">
        <title>MicrobeMod: A computational toolkit for identifying prokaryotic methylation and restriction-modification with nanopore sequencing.</title>
        <authorList>
            <person name="Crits-Christoph A."/>
            <person name="Kang S.C."/>
            <person name="Lee H."/>
            <person name="Ostrov N."/>
        </authorList>
    </citation>
    <scope>NUCLEOTIDE SEQUENCE [LARGE SCALE GENOMIC DNA]</scope>
    <source>
        <strain evidence="1 2">ATCC BAA-805</strain>
    </source>
</reference>
<protein>
    <submittedName>
        <fullName evidence="1">Uncharacterized protein</fullName>
    </submittedName>
</protein>
<keyword evidence="2" id="KW-1185">Reference proteome</keyword>
<dbReference type="Proteomes" id="UP001324794">
    <property type="component" value="Chromosome"/>
</dbReference>
<accession>A0ABZ0YTM4</accession>
<evidence type="ECO:0000313" key="1">
    <source>
        <dbReference type="EMBL" id="WQH14591.1"/>
    </source>
</evidence>
<dbReference type="RefSeq" id="WP_223288827.1">
    <property type="nucleotide sequence ID" value="NZ_CP140255.1"/>
</dbReference>
<evidence type="ECO:0000313" key="2">
    <source>
        <dbReference type="Proteomes" id="UP001324794"/>
    </source>
</evidence>
<sequence>MAENDTQKMLKSVLFSQMEILGRLDMIERHLGVDQSWMNESRAEAITALEYIVDSDFSEEIWQDLQPILRKISNFKDIKDH</sequence>
<name>A0ABZ0YTM4_9GAMM</name>
<gene>
    <name evidence="1" type="ORF">SR894_08640</name>
</gene>
<dbReference type="EMBL" id="CP140255">
    <property type="protein sequence ID" value="WQH14591.1"/>
    <property type="molecule type" value="Genomic_DNA"/>
</dbReference>
<organism evidence="1 2">
    <name type="scientific">Vreelandella neptunia</name>
    <dbReference type="NCBI Taxonomy" id="115551"/>
    <lineage>
        <taxon>Bacteria</taxon>
        <taxon>Pseudomonadati</taxon>
        <taxon>Pseudomonadota</taxon>
        <taxon>Gammaproteobacteria</taxon>
        <taxon>Oceanospirillales</taxon>
        <taxon>Halomonadaceae</taxon>
        <taxon>Vreelandella</taxon>
    </lineage>
</organism>